<evidence type="ECO:0000313" key="3">
    <source>
        <dbReference type="Proteomes" id="UP000442707"/>
    </source>
</evidence>
<feature type="compositionally biased region" description="Low complexity" evidence="1">
    <location>
        <begin position="796"/>
        <end position="816"/>
    </location>
</feature>
<feature type="compositionally biased region" description="Low complexity" evidence="1">
    <location>
        <begin position="598"/>
        <end position="609"/>
    </location>
</feature>
<dbReference type="Proteomes" id="UP000442707">
    <property type="component" value="Unassembled WGS sequence"/>
</dbReference>
<feature type="compositionally biased region" description="Low complexity" evidence="1">
    <location>
        <begin position="890"/>
        <end position="924"/>
    </location>
</feature>
<feature type="compositionally biased region" description="Low complexity" evidence="1">
    <location>
        <begin position="544"/>
        <end position="553"/>
    </location>
</feature>
<proteinExistence type="predicted"/>
<feature type="compositionally biased region" description="Low complexity" evidence="1">
    <location>
        <begin position="181"/>
        <end position="215"/>
    </location>
</feature>
<dbReference type="AlphaFoldDB" id="A0A6H9UTU7"/>
<feature type="region of interest" description="Disordered" evidence="1">
    <location>
        <begin position="796"/>
        <end position="821"/>
    </location>
</feature>
<organism evidence="2 3">
    <name type="scientific">Streptomyces luteolifulvus</name>
    <dbReference type="NCBI Taxonomy" id="2615112"/>
    <lineage>
        <taxon>Bacteria</taxon>
        <taxon>Bacillati</taxon>
        <taxon>Actinomycetota</taxon>
        <taxon>Actinomycetes</taxon>
        <taxon>Kitasatosporales</taxon>
        <taxon>Streptomycetaceae</taxon>
        <taxon>Streptomyces</taxon>
    </lineage>
</organism>
<keyword evidence="3" id="KW-1185">Reference proteome</keyword>
<protein>
    <recommendedName>
        <fullName evidence="4">Syndecan 1</fullName>
    </recommendedName>
</protein>
<comment type="caution">
    <text evidence="2">The sequence shown here is derived from an EMBL/GenBank/DDBJ whole genome shotgun (WGS) entry which is preliminary data.</text>
</comment>
<sequence length="1115" mass="108549">MAWRDRLRRRAAGPDAADRRPRRTGRSDAGADGVSGEGPDRGAPGDRGSTMPGDSGPSATDGHGPSLPGDWDGGWRRTAPPRLTVSRAPLGVSDGLAFRAGLAAWQNPSFDSGLGHALLPSAPTGLMRGVTRPAAPRPTRTGGGPLLLRALRPEGADSAPDAGLPDAGLPDAPAPSTPVARRTGPSGSAPSGSRTSGSTASGSVPSSPAPSDAGPSRGGSGGALAADTGSGTGPVVAGPGNGGDNSTAGKGRSSEAPRTRGITSGDSPDVLSSSPPPVQRAVAPGTAPVVTPADTGRPSAAREIPLVRRVSVLPGAVADGGVARSASDGSASQTRVGTPQPDSGSTSRSSAGSGGRRPAGPAVRRSETGTTGPRSARGGRQPEASRASGAEVLRVSGAEVPHPAVRLRPVGPRLTVARRPAGPVRRIRALRPPATPATADGATLDAPRPASAPTAPSGTGVPSPAPVQRAATRTASRAPLGAPLSELPSTAAPPAEGAPAPHPAPGAGSVSGRALPVVQRHVDSTAEGTVGTPRPYDDDGGARGTTRGASRPADGGGGGGTAHGALDGPAEPRHTPGPGRSGARVRGGLGAPLPALPPSADLPGSAASGTRPARPAPGPDVQRAPARQDQGSGAAPAPSAADRDRTPGEAAPLAREDAREGSRADAPLLGAVDVQRSLGDHPTTRGTTPPGPADHGNGPPTPLVTPSPGVAPHSPARGGAVGPEGPAGKAPRLTATSGGPGPGDRRSQGPAVPGPVVVARAMSETTAGARATTEFGGSAGAATGGARPTTETIAGARAAAEGARGARTPGAADPRPLAVTRPGALTAPAAPFRTLQLLPARPLTLNTRAPEGVAPAAARPRGRPVVAARWPGTPADAGGDPAGPHGGPAGPTRGPSAGTPATPGPSAGAPATPAGRRAATAHPGPDNPGVRGTGSPAPVQRVPVVRPAPPQGQAPAVVAPAAAVPARPLPVTAPQAPPLADRPAATPTPSAPAEGVPVVRPRPVTPGPGPAVGGGSGGGAATPVQREASGVGGAVPKGVPDKAVPTRGRSRSASVSSGSVGSSGKRAAHRAEAPQDPGIDLDDLARRLLDPMARLLRTELRRGRERTGRPYDGRR</sequence>
<feature type="compositionally biased region" description="Gly residues" evidence="1">
    <location>
        <begin position="880"/>
        <end position="889"/>
    </location>
</feature>
<dbReference type="RefSeq" id="WP_150953930.1">
    <property type="nucleotide sequence ID" value="NZ_VZRB01000026.1"/>
</dbReference>
<feature type="compositionally biased region" description="Basic and acidic residues" evidence="1">
    <location>
        <begin position="654"/>
        <end position="663"/>
    </location>
</feature>
<name>A0A6H9UTU7_9ACTN</name>
<feature type="compositionally biased region" description="Low complexity" evidence="1">
    <location>
        <begin position="936"/>
        <end position="945"/>
    </location>
</feature>
<feature type="compositionally biased region" description="Low complexity" evidence="1">
    <location>
        <begin position="849"/>
        <end position="879"/>
    </location>
</feature>
<evidence type="ECO:0000313" key="2">
    <source>
        <dbReference type="EMBL" id="KAB1142235.1"/>
    </source>
</evidence>
<gene>
    <name evidence="2" type="ORF">F7R91_30280</name>
</gene>
<feature type="compositionally biased region" description="Low complexity" evidence="1">
    <location>
        <begin position="1051"/>
        <end position="1065"/>
    </location>
</feature>
<dbReference type="EMBL" id="VZRB01000026">
    <property type="protein sequence ID" value="KAB1142235.1"/>
    <property type="molecule type" value="Genomic_DNA"/>
</dbReference>
<feature type="compositionally biased region" description="Low complexity" evidence="1">
    <location>
        <begin position="631"/>
        <end position="640"/>
    </location>
</feature>
<reference evidence="2 3" key="1">
    <citation type="submission" date="2019-09" db="EMBL/GenBank/DDBJ databases">
        <title>Screening of Novel Bioactive Compounds from Soil-Associated.</title>
        <authorList>
            <person name="Zhao S."/>
        </authorList>
    </citation>
    <scope>NUCLEOTIDE SEQUENCE [LARGE SCALE GENOMIC DNA]</scope>
    <source>
        <strain evidence="2 3">HIT-DPA4</strain>
    </source>
</reference>
<feature type="compositionally biased region" description="Low complexity" evidence="1">
    <location>
        <begin position="430"/>
        <end position="460"/>
    </location>
</feature>
<feature type="region of interest" description="Disordered" evidence="1">
    <location>
        <begin position="1"/>
        <end position="91"/>
    </location>
</feature>
<feature type="compositionally biased region" description="Basic residues" evidence="1">
    <location>
        <begin position="1"/>
        <end position="11"/>
    </location>
</feature>
<feature type="region of interest" description="Disordered" evidence="1">
    <location>
        <begin position="128"/>
        <end position="753"/>
    </location>
</feature>
<feature type="compositionally biased region" description="Polar residues" evidence="1">
    <location>
        <begin position="327"/>
        <end position="342"/>
    </location>
</feature>
<feature type="compositionally biased region" description="Low complexity" evidence="1">
    <location>
        <begin position="953"/>
        <end position="974"/>
    </location>
</feature>
<feature type="compositionally biased region" description="Gly residues" evidence="1">
    <location>
        <begin position="1010"/>
        <end position="1020"/>
    </location>
</feature>
<feature type="compositionally biased region" description="Low complexity" evidence="1">
    <location>
        <begin position="983"/>
        <end position="1002"/>
    </location>
</feature>
<feature type="region of interest" description="Disordered" evidence="1">
    <location>
        <begin position="849"/>
        <end position="1082"/>
    </location>
</feature>
<evidence type="ECO:0008006" key="4">
    <source>
        <dbReference type="Google" id="ProtNLM"/>
    </source>
</evidence>
<feature type="compositionally biased region" description="Low complexity" evidence="1">
    <location>
        <begin position="131"/>
        <end position="150"/>
    </location>
</feature>
<accession>A0A6H9UTU7</accession>
<evidence type="ECO:0000256" key="1">
    <source>
        <dbReference type="SAM" id="MobiDB-lite"/>
    </source>
</evidence>
<feature type="compositionally biased region" description="Low complexity" evidence="1">
    <location>
        <begin position="159"/>
        <end position="171"/>
    </location>
</feature>